<keyword evidence="1" id="KW-0456">Lyase</keyword>
<protein>
    <submittedName>
        <fullName evidence="1">Aminodeoxychorismate lyase</fullName>
        <ecNumber evidence="1">4.1.3.38</ecNumber>
    </submittedName>
</protein>
<sequence>MPARAVLVDGEAIAAGAALFFAERGLHYGDGLFETIALVNGRPLFWEAHLRRLAQGASILGIPMPAAGDWEADLSRLQALSEPLSHGVLKLMLTRGPGWGYAPPAMPTPRRYAVILPWPDRPGANWRPGIRTAICPTPLATGAPYLTVKSLNRLNQIQARRELSPEYPEGILLDGKGVLREGIMSNLFWVEGGRLCTPRLDDGGIAGIQRAAIMDQGRSWGLEVREEQRGPEALETADELFFCNSLMGIWPVRQFAARSWPGSAGAVAAALLTWGEGLGLGARP</sequence>
<dbReference type="Proteomes" id="UP000271650">
    <property type="component" value="Chromosome"/>
</dbReference>
<evidence type="ECO:0000313" key="1">
    <source>
        <dbReference type="EMBL" id="XRI76064.1"/>
    </source>
</evidence>
<dbReference type="EMBL" id="CP127527">
    <property type="protein sequence ID" value="XRI76064.1"/>
    <property type="molecule type" value="Genomic_DNA"/>
</dbReference>
<name>A0ACD5HK05_9PROT</name>
<evidence type="ECO:0000313" key="2">
    <source>
        <dbReference type="Proteomes" id="UP000271650"/>
    </source>
</evidence>
<proteinExistence type="predicted"/>
<organism evidence="1 2">
    <name type="scientific">Acidithiobacillus sulfuriphilus</name>
    <dbReference type="NCBI Taxonomy" id="1867749"/>
    <lineage>
        <taxon>Bacteria</taxon>
        <taxon>Pseudomonadati</taxon>
        <taxon>Pseudomonadota</taxon>
        <taxon>Acidithiobacillia</taxon>
        <taxon>Acidithiobacillales</taxon>
        <taxon>Acidithiobacillaceae</taxon>
        <taxon>Acidithiobacillus</taxon>
    </lineage>
</organism>
<reference evidence="1 2" key="1">
    <citation type="journal article" date="2019" name="Int. J. Syst. Evol. Microbiol.">
        <title>Acidithiobacillus sulfuriphilus sp. nov.: an extremely acidophilic sulfur-oxidizing chemolithotroph isolated from a neutral pH environment.</title>
        <authorList>
            <person name="Falagan C."/>
            <person name="Moya-Beltran A."/>
            <person name="Castro M."/>
            <person name="Quatrini R."/>
            <person name="Johnson D.B."/>
        </authorList>
    </citation>
    <scope>NUCLEOTIDE SEQUENCE [LARGE SCALE GENOMIC DNA]</scope>
    <source>
        <strain evidence="1 2">CJ-2</strain>
    </source>
</reference>
<accession>A0ACD5HK05</accession>
<gene>
    <name evidence="1" type="primary">pabC</name>
    <name evidence="1" type="ORF">EC580_008785</name>
</gene>
<dbReference type="EC" id="4.1.3.38" evidence="1"/>
<keyword evidence="2" id="KW-1185">Reference proteome</keyword>